<keyword evidence="2" id="KW-0732">Signal</keyword>
<dbReference type="EMBL" id="VOHK01000009">
    <property type="protein sequence ID" value="TWT17555.1"/>
    <property type="molecule type" value="Genomic_DNA"/>
</dbReference>
<dbReference type="OrthoDB" id="8902323at2"/>
<feature type="compositionally biased region" description="Polar residues" evidence="1">
    <location>
        <begin position="368"/>
        <end position="383"/>
    </location>
</feature>
<feature type="region of interest" description="Disordered" evidence="1">
    <location>
        <begin position="28"/>
        <end position="59"/>
    </location>
</feature>
<evidence type="ECO:0008006" key="5">
    <source>
        <dbReference type="Google" id="ProtNLM"/>
    </source>
</evidence>
<dbReference type="PROSITE" id="PS51257">
    <property type="entry name" value="PROKAR_LIPOPROTEIN"/>
    <property type="match status" value="1"/>
</dbReference>
<gene>
    <name evidence="3" type="ORF">FQY83_16660</name>
</gene>
<reference evidence="3 4" key="1">
    <citation type="journal article" date="2008" name="Int. J. Syst. Evol. Microbiol.">
        <title>Luteimonas marina sp. nov., isolated from seawater.</title>
        <authorList>
            <person name="Baik K.S."/>
            <person name="Park S.C."/>
            <person name="Kim M.S."/>
            <person name="Kim E.M."/>
            <person name="Park C."/>
            <person name="Chun J."/>
            <person name="Seong C.N."/>
        </authorList>
    </citation>
    <scope>NUCLEOTIDE SEQUENCE [LARGE SCALE GENOMIC DNA]</scope>
    <source>
        <strain evidence="3 4">FR1330</strain>
    </source>
</reference>
<proteinExistence type="predicted"/>
<feature type="region of interest" description="Disordered" evidence="1">
    <location>
        <begin position="368"/>
        <end position="401"/>
    </location>
</feature>
<feature type="signal peptide" evidence="2">
    <location>
        <begin position="1"/>
        <end position="25"/>
    </location>
</feature>
<evidence type="ECO:0000313" key="3">
    <source>
        <dbReference type="EMBL" id="TWT17555.1"/>
    </source>
</evidence>
<dbReference type="AlphaFoldDB" id="A0A5C5TWD8"/>
<feature type="chain" id="PRO_5022764963" description="Lipoprotein" evidence="2">
    <location>
        <begin position="26"/>
        <end position="401"/>
    </location>
</feature>
<dbReference type="RefSeq" id="WP_146389215.1">
    <property type="nucleotide sequence ID" value="NZ_VOHK01000009.1"/>
</dbReference>
<organism evidence="3 4">
    <name type="scientific">Luteimonas marina</name>
    <dbReference type="NCBI Taxonomy" id="488485"/>
    <lineage>
        <taxon>Bacteria</taxon>
        <taxon>Pseudomonadati</taxon>
        <taxon>Pseudomonadota</taxon>
        <taxon>Gammaproteobacteria</taxon>
        <taxon>Lysobacterales</taxon>
        <taxon>Lysobacteraceae</taxon>
        <taxon>Luteimonas</taxon>
    </lineage>
</organism>
<protein>
    <recommendedName>
        <fullName evidence="5">Lipoprotein</fullName>
    </recommendedName>
</protein>
<name>A0A5C5TWD8_9GAMM</name>
<dbReference type="Proteomes" id="UP000319980">
    <property type="component" value="Unassembled WGS sequence"/>
</dbReference>
<keyword evidence="4" id="KW-1185">Reference proteome</keyword>
<sequence length="401" mass="42662">MKTMIRTTRVLAVALALSACGGTGAGTQWPDSVGGDGQLDAGSAWAGGGDAETAPVPVHAGTGQLAPVQIMDEAGFGSPRLAYTVQVPAGWRMSGGVRWENGDVCSGGLQVAWTATAPDGIAAFRLVPAASWQVQGTELPTNPCPAAPYRSVRAFLESVAAQFRPDARVLDYMDWPEGVARMEQAAQGGGIPDAGQQRRIEAGHLLIGYTLEGVEIREVLSSGVSFSSFRGNTTAASTEIVANRARNGQLDVGLADRIAMTIQPDPQWMADARQRVTGTLQRYYAAQRQGIDQWHEGRMAQINARGEADRAGIRAQTQREVAGIYARTHANTVATNDGMHRRGLEAIGEYDTYAGNGGGTVQSSIHGGSRVFQDNDNPNNAWSTHDPYYQPSNATELERIP</sequence>
<evidence type="ECO:0000256" key="1">
    <source>
        <dbReference type="SAM" id="MobiDB-lite"/>
    </source>
</evidence>
<comment type="caution">
    <text evidence="3">The sequence shown here is derived from an EMBL/GenBank/DDBJ whole genome shotgun (WGS) entry which is preliminary data.</text>
</comment>
<evidence type="ECO:0000313" key="4">
    <source>
        <dbReference type="Proteomes" id="UP000319980"/>
    </source>
</evidence>
<accession>A0A5C5TWD8</accession>
<evidence type="ECO:0000256" key="2">
    <source>
        <dbReference type="SAM" id="SignalP"/>
    </source>
</evidence>